<feature type="compositionally biased region" description="Polar residues" evidence="1">
    <location>
        <begin position="69"/>
        <end position="79"/>
    </location>
</feature>
<feature type="region of interest" description="Disordered" evidence="1">
    <location>
        <begin position="34"/>
        <end position="98"/>
    </location>
</feature>
<organism evidence="2 3">
    <name type="scientific">Monilinia fructigena</name>
    <dbReference type="NCBI Taxonomy" id="38457"/>
    <lineage>
        <taxon>Eukaryota</taxon>
        <taxon>Fungi</taxon>
        <taxon>Dikarya</taxon>
        <taxon>Ascomycota</taxon>
        <taxon>Pezizomycotina</taxon>
        <taxon>Leotiomycetes</taxon>
        <taxon>Helotiales</taxon>
        <taxon>Sclerotiniaceae</taxon>
        <taxon>Monilinia</taxon>
    </lineage>
</organism>
<name>A0A395J8F2_9HELO</name>
<dbReference type="Proteomes" id="UP000249056">
    <property type="component" value="Unassembled WGS sequence"/>
</dbReference>
<gene>
    <name evidence="2" type="ORF">DID88_008648</name>
</gene>
<feature type="compositionally biased region" description="Polar residues" evidence="1">
    <location>
        <begin position="38"/>
        <end position="52"/>
    </location>
</feature>
<comment type="caution">
    <text evidence="2">The sequence shown here is derived from an EMBL/GenBank/DDBJ whole genome shotgun (WGS) entry which is preliminary data.</text>
</comment>
<reference evidence="2 3" key="1">
    <citation type="submission" date="2018-06" db="EMBL/GenBank/DDBJ databases">
        <title>Genome Sequence of the Brown Rot Fungal Pathogen Monilinia fructigena.</title>
        <authorList>
            <person name="Landi L."/>
            <person name="De Miccolis Angelini R.M."/>
            <person name="Pollastro S."/>
            <person name="Abate D."/>
            <person name="Faretra F."/>
            <person name="Romanazzi G."/>
        </authorList>
    </citation>
    <scope>NUCLEOTIDE SEQUENCE [LARGE SCALE GENOMIC DNA]</scope>
    <source>
        <strain evidence="2 3">Mfrg269</strain>
    </source>
</reference>
<sequence length="98" mass="11073">MRGGRPTLQLGESWVVEGHDEHEEYLPLNEVDYDHGLRTSTPRRSIRGNNRSPDLEFVMPSLDAETLEASLSQGESTSRSPRRFQESKKRKLTAGFGS</sequence>
<evidence type="ECO:0000256" key="1">
    <source>
        <dbReference type="SAM" id="MobiDB-lite"/>
    </source>
</evidence>
<protein>
    <submittedName>
        <fullName evidence="2">Uncharacterized protein</fullName>
    </submittedName>
</protein>
<evidence type="ECO:0000313" key="2">
    <source>
        <dbReference type="EMBL" id="RAL67923.1"/>
    </source>
</evidence>
<dbReference type="OrthoDB" id="4179406at2759"/>
<dbReference type="AlphaFoldDB" id="A0A395J8F2"/>
<proteinExistence type="predicted"/>
<evidence type="ECO:0000313" key="3">
    <source>
        <dbReference type="Proteomes" id="UP000249056"/>
    </source>
</evidence>
<keyword evidence="3" id="KW-1185">Reference proteome</keyword>
<dbReference type="EMBL" id="QKRW01000002">
    <property type="protein sequence ID" value="RAL67923.1"/>
    <property type="molecule type" value="Genomic_DNA"/>
</dbReference>
<accession>A0A395J8F2</accession>